<gene>
    <name evidence="1" type="ORF">F2Q69_00000230</name>
</gene>
<dbReference type="EMBL" id="QGKX02001521">
    <property type="protein sequence ID" value="KAF3514774.1"/>
    <property type="molecule type" value="Genomic_DNA"/>
</dbReference>
<organism evidence="1 2">
    <name type="scientific">Brassica cretica</name>
    <name type="common">Mustard</name>
    <dbReference type="NCBI Taxonomy" id="69181"/>
    <lineage>
        <taxon>Eukaryota</taxon>
        <taxon>Viridiplantae</taxon>
        <taxon>Streptophyta</taxon>
        <taxon>Embryophyta</taxon>
        <taxon>Tracheophyta</taxon>
        <taxon>Spermatophyta</taxon>
        <taxon>Magnoliopsida</taxon>
        <taxon>eudicotyledons</taxon>
        <taxon>Gunneridae</taxon>
        <taxon>Pentapetalae</taxon>
        <taxon>rosids</taxon>
        <taxon>malvids</taxon>
        <taxon>Brassicales</taxon>
        <taxon>Brassicaceae</taxon>
        <taxon>Brassiceae</taxon>
        <taxon>Brassica</taxon>
    </lineage>
</organism>
<dbReference type="AlphaFoldDB" id="A0A8S9PAS1"/>
<name>A0A8S9PAS1_BRACR</name>
<dbReference type="Proteomes" id="UP000712600">
    <property type="component" value="Unassembled WGS sequence"/>
</dbReference>
<sequence>MPSHAVATGILDRLWLEEDEHWPKTKVAATSRITRTEKREARVSMFLVKVNCPL</sequence>
<evidence type="ECO:0000313" key="2">
    <source>
        <dbReference type="Proteomes" id="UP000712600"/>
    </source>
</evidence>
<reference evidence="1" key="1">
    <citation type="submission" date="2019-12" db="EMBL/GenBank/DDBJ databases">
        <title>Genome sequencing and annotation of Brassica cretica.</title>
        <authorList>
            <person name="Studholme D.J."/>
            <person name="Sarris P."/>
        </authorList>
    </citation>
    <scope>NUCLEOTIDE SEQUENCE</scope>
    <source>
        <strain evidence="1">PFS-109/04</strain>
        <tissue evidence="1">Leaf</tissue>
    </source>
</reference>
<accession>A0A8S9PAS1</accession>
<proteinExistence type="predicted"/>
<evidence type="ECO:0000313" key="1">
    <source>
        <dbReference type="EMBL" id="KAF3514774.1"/>
    </source>
</evidence>
<protein>
    <submittedName>
        <fullName evidence="1">Uncharacterized protein</fullName>
    </submittedName>
</protein>
<comment type="caution">
    <text evidence="1">The sequence shown here is derived from an EMBL/GenBank/DDBJ whole genome shotgun (WGS) entry which is preliminary data.</text>
</comment>